<sequence>MAGFSVVLVMCWFVVTEVQRWSVPFEVHMPWSGVDEEVIQLLRDHGICMDVTWLFLLRRASASVSFPLCFLLWHLNTSQISKEKEISNQSCYGGHEVEELPR</sequence>
<proteinExistence type="predicted"/>
<name>A0A1V4K0N7_PATFA</name>
<keyword evidence="1" id="KW-0732">Signal</keyword>
<organism evidence="2 3">
    <name type="scientific">Patagioenas fasciata monilis</name>
    <dbReference type="NCBI Taxonomy" id="372326"/>
    <lineage>
        <taxon>Eukaryota</taxon>
        <taxon>Metazoa</taxon>
        <taxon>Chordata</taxon>
        <taxon>Craniata</taxon>
        <taxon>Vertebrata</taxon>
        <taxon>Euteleostomi</taxon>
        <taxon>Archelosauria</taxon>
        <taxon>Archosauria</taxon>
        <taxon>Dinosauria</taxon>
        <taxon>Saurischia</taxon>
        <taxon>Theropoda</taxon>
        <taxon>Coelurosauria</taxon>
        <taxon>Aves</taxon>
        <taxon>Neognathae</taxon>
        <taxon>Neoaves</taxon>
        <taxon>Columbimorphae</taxon>
        <taxon>Columbiformes</taxon>
        <taxon>Columbidae</taxon>
        <taxon>Patagioenas</taxon>
    </lineage>
</organism>
<accession>A0A1V4K0N7</accession>
<feature type="chain" id="PRO_5012595753" evidence="1">
    <location>
        <begin position="21"/>
        <end position="102"/>
    </location>
</feature>
<protein>
    <submittedName>
        <fullName evidence="2">Uncharacterized protein</fullName>
    </submittedName>
</protein>
<evidence type="ECO:0000256" key="1">
    <source>
        <dbReference type="SAM" id="SignalP"/>
    </source>
</evidence>
<keyword evidence="3" id="KW-1185">Reference proteome</keyword>
<dbReference type="EMBL" id="LSYS01005191">
    <property type="protein sequence ID" value="OPJ77996.1"/>
    <property type="molecule type" value="Genomic_DNA"/>
</dbReference>
<reference evidence="2 3" key="1">
    <citation type="submission" date="2016-02" db="EMBL/GenBank/DDBJ databases">
        <title>Band-tailed pigeon sequencing and assembly.</title>
        <authorList>
            <person name="Soares A.E."/>
            <person name="Novak B.J."/>
            <person name="Rice E.S."/>
            <person name="O'Connell B."/>
            <person name="Chang D."/>
            <person name="Weber S."/>
            <person name="Shapiro B."/>
        </authorList>
    </citation>
    <scope>NUCLEOTIDE SEQUENCE [LARGE SCALE GENOMIC DNA]</scope>
    <source>
        <strain evidence="2">BTP2013</strain>
        <tissue evidence="2">Blood</tissue>
    </source>
</reference>
<evidence type="ECO:0000313" key="3">
    <source>
        <dbReference type="Proteomes" id="UP000190648"/>
    </source>
</evidence>
<comment type="caution">
    <text evidence="2">The sequence shown here is derived from an EMBL/GenBank/DDBJ whole genome shotgun (WGS) entry which is preliminary data.</text>
</comment>
<feature type="signal peptide" evidence="1">
    <location>
        <begin position="1"/>
        <end position="20"/>
    </location>
</feature>
<evidence type="ECO:0000313" key="2">
    <source>
        <dbReference type="EMBL" id="OPJ77996.1"/>
    </source>
</evidence>
<dbReference type="Proteomes" id="UP000190648">
    <property type="component" value="Unassembled WGS sequence"/>
</dbReference>
<dbReference type="AlphaFoldDB" id="A0A1V4K0N7"/>
<gene>
    <name evidence="2" type="ORF">AV530_015003</name>
</gene>